<dbReference type="InterPro" id="IPR052228">
    <property type="entry name" value="Sec_Metab_Biosynth_Oxidored"/>
</dbReference>
<reference evidence="2 3" key="1">
    <citation type="submission" date="2016-11" db="EMBL/GenBank/DDBJ databases">
        <title>Draft Genome Assembly of Colletotrichum chlorophyti a pathogen of herbaceous plants.</title>
        <authorList>
            <person name="Gan P."/>
            <person name="Narusaka M."/>
            <person name="Tsushima A."/>
            <person name="Narusaka Y."/>
            <person name="Takano Y."/>
            <person name="Shirasu K."/>
        </authorList>
    </citation>
    <scope>NUCLEOTIDE SEQUENCE [LARGE SCALE GENOMIC DNA]</scope>
    <source>
        <strain evidence="2 3">NTL11</strain>
    </source>
</reference>
<dbReference type="EMBL" id="MPGH01000017">
    <property type="protein sequence ID" value="OLN96560.1"/>
    <property type="molecule type" value="Genomic_DNA"/>
</dbReference>
<sequence>MVTLYQVRQSNARLTEATIPRTALFVGGTSGIGRLALIELASLGFPIKVYVVGRKATESAMRPLLDDLQERNPKAELVWVEGEVSLLAEVRRICDFIKSKESNLDFVCLTAGYVPFGGRNNTVEGLEVTHALEYYGRMLFTLVLLPLLRLSPSGRVLTVLGGSMLSNDLFLDDLNLEKPGNFGGVRTQTHMNIMNTLFLDRLAHEPGNESISFVHNWPGAVNTGNLARYHTRSWRSPVSWTVLVTPLLWLVGFGEKEAGERHLYVATSGRFGGKGPMVDGKGAESGARRKGGGGLFLVNNKCDVSYKEDVLRELRAEARGKVWDKTMEILGPYL</sequence>
<accession>A0A1Q8S570</accession>
<evidence type="ECO:0000313" key="3">
    <source>
        <dbReference type="Proteomes" id="UP000186583"/>
    </source>
</evidence>
<keyword evidence="3" id="KW-1185">Reference proteome</keyword>
<keyword evidence="1" id="KW-0560">Oxidoreductase</keyword>
<dbReference type="Proteomes" id="UP000186583">
    <property type="component" value="Unassembled WGS sequence"/>
</dbReference>
<dbReference type="GO" id="GO:0016491">
    <property type="term" value="F:oxidoreductase activity"/>
    <property type="evidence" value="ECO:0007669"/>
    <property type="project" value="UniProtKB-KW"/>
</dbReference>
<protein>
    <submittedName>
        <fullName evidence="2">Dehydrogenase/reductase SDR family member 13-like protein 1</fullName>
    </submittedName>
</protein>
<comment type="caution">
    <text evidence="2">The sequence shown here is derived from an EMBL/GenBank/DDBJ whole genome shotgun (WGS) entry which is preliminary data.</text>
</comment>
<dbReference type="STRING" id="708187.A0A1Q8S570"/>
<dbReference type="InterPro" id="IPR036291">
    <property type="entry name" value="NAD(P)-bd_dom_sf"/>
</dbReference>
<proteinExistence type="predicted"/>
<dbReference type="Gene3D" id="3.40.50.720">
    <property type="entry name" value="NAD(P)-binding Rossmann-like Domain"/>
    <property type="match status" value="1"/>
</dbReference>
<dbReference type="OrthoDB" id="2898509at2759"/>
<gene>
    <name evidence="2" type="ORF">CCHL11_00739</name>
</gene>
<organism evidence="2 3">
    <name type="scientific">Colletotrichum chlorophyti</name>
    <dbReference type="NCBI Taxonomy" id="708187"/>
    <lineage>
        <taxon>Eukaryota</taxon>
        <taxon>Fungi</taxon>
        <taxon>Dikarya</taxon>
        <taxon>Ascomycota</taxon>
        <taxon>Pezizomycotina</taxon>
        <taxon>Sordariomycetes</taxon>
        <taxon>Hypocreomycetidae</taxon>
        <taxon>Glomerellales</taxon>
        <taxon>Glomerellaceae</taxon>
        <taxon>Colletotrichum</taxon>
    </lineage>
</organism>
<name>A0A1Q8S570_9PEZI</name>
<dbReference type="AlphaFoldDB" id="A0A1Q8S570"/>
<dbReference type="PANTHER" id="PTHR47534">
    <property type="entry name" value="YALI0E05731P"/>
    <property type="match status" value="1"/>
</dbReference>
<evidence type="ECO:0000313" key="2">
    <source>
        <dbReference type="EMBL" id="OLN96560.1"/>
    </source>
</evidence>
<evidence type="ECO:0000256" key="1">
    <source>
        <dbReference type="ARBA" id="ARBA00023002"/>
    </source>
</evidence>
<dbReference type="SUPFAM" id="SSF51735">
    <property type="entry name" value="NAD(P)-binding Rossmann-fold domains"/>
    <property type="match status" value="1"/>
</dbReference>
<dbReference type="PANTHER" id="PTHR47534:SF3">
    <property type="entry name" value="ALCOHOL DEHYDROGENASE-LIKE C-TERMINAL DOMAIN-CONTAINING PROTEIN"/>
    <property type="match status" value="1"/>
</dbReference>